<feature type="region of interest" description="Disordered" evidence="1">
    <location>
        <begin position="297"/>
        <end position="321"/>
    </location>
</feature>
<evidence type="ECO:0000313" key="4">
    <source>
        <dbReference type="Proteomes" id="UP001175226"/>
    </source>
</evidence>
<feature type="compositionally biased region" description="Low complexity" evidence="1">
    <location>
        <begin position="209"/>
        <end position="223"/>
    </location>
</feature>
<feature type="region of interest" description="Disordered" evidence="1">
    <location>
        <begin position="30"/>
        <end position="112"/>
    </location>
</feature>
<dbReference type="Proteomes" id="UP001175226">
    <property type="component" value="Unassembled WGS sequence"/>
</dbReference>
<protein>
    <submittedName>
        <fullName evidence="3">Uncharacterized protein</fullName>
    </submittedName>
</protein>
<dbReference type="AlphaFoldDB" id="A0AA39J2L0"/>
<feature type="region of interest" description="Disordered" evidence="1">
    <location>
        <begin position="244"/>
        <end position="263"/>
    </location>
</feature>
<evidence type="ECO:0000256" key="2">
    <source>
        <dbReference type="SAM" id="SignalP"/>
    </source>
</evidence>
<name>A0AA39J2L0_9AGAR</name>
<sequence>MASFIQLFRVIWAFILSAFFPSMDKQPILPTHTPTTPVKSEPQPPSQQQSLLQPIRTQPPTQKIEKLAQETDRSLSPFPEKRKNPTSMSGKTEKTHSRARHAPRSPPPEICIQDWSTVGINVADLYIPTSSTIPPPPGSGASAASSSNSPSSPSRESQASPSLATPSSKSLTSSATPTRPTPPESSNNDSDPPSVATKNSEQPLPNPPSSTLSASDPSSSKLPYNNGADDPKSSVATENIKENIVIKSKEPSPPTPSDSSVTGLSKALPLTAYATSAVSAMSSYFWDPSPAKTDAAHHIPPPLYSSSPPRRQCLSHDSSNSPQLLGRLPYPDLFDFGMYISEFPSGDSIYSISMDCATNPLRGSDSSGVSTSGGSPQRDSYRSAAFSRTLSGLRQGPFTLRKSVVLMQAIKQQAVQPNASFGSSTCKETTHDFDVSMDSSTEDRLQEACAGLSRGEWTPEEFLKMLTEV</sequence>
<evidence type="ECO:0000256" key="1">
    <source>
        <dbReference type="SAM" id="MobiDB-lite"/>
    </source>
</evidence>
<feature type="chain" id="PRO_5041332189" evidence="2">
    <location>
        <begin position="26"/>
        <end position="469"/>
    </location>
</feature>
<proteinExistence type="predicted"/>
<dbReference type="EMBL" id="JAUEPT010000072">
    <property type="protein sequence ID" value="KAK0434325.1"/>
    <property type="molecule type" value="Genomic_DNA"/>
</dbReference>
<reference evidence="3" key="1">
    <citation type="submission" date="2023-06" db="EMBL/GenBank/DDBJ databases">
        <authorList>
            <consortium name="Lawrence Berkeley National Laboratory"/>
            <person name="Ahrendt S."/>
            <person name="Sahu N."/>
            <person name="Indic B."/>
            <person name="Wong-Bajracharya J."/>
            <person name="Merenyi Z."/>
            <person name="Ke H.-M."/>
            <person name="Monk M."/>
            <person name="Kocsube S."/>
            <person name="Drula E."/>
            <person name="Lipzen A."/>
            <person name="Balint B."/>
            <person name="Henrissat B."/>
            <person name="Andreopoulos B."/>
            <person name="Martin F.M."/>
            <person name="Harder C.B."/>
            <person name="Rigling D."/>
            <person name="Ford K.L."/>
            <person name="Foster G.D."/>
            <person name="Pangilinan J."/>
            <person name="Papanicolaou A."/>
            <person name="Barry K."/>
            <person name="LaButti K."/>
            <person name="Viragh M."/>
            <person name="Koriabine M."/>
            <person name="Yan M."/>
            <person name="Riley R."/>
            <person name="Champramary S."/>
            <person name="Plett K.L."/>
            <person name="Tsai I.J."/>
            <person name="Slot J."/>
            <person name="Sipos G."/>
            <person name="Plett J."/>
            <person name="Nagy L.G."/>
            <person name="Grigoriev I.V."/>
        </authorList>
    </citation>
    <scope>NUCLEOTIDE SEQUENCE</scope>
    <source>
        <strain evidence="3">FPL87.14</strain>
    </source>
</reference>
<evidence type="ECO:0000313" key="3">
    <source>
        <dbReference type="EMBL" id="KAK0434325.1"/>
    </source>
</evidence>
<feature type="signal peptide" evidence="2">
    <location>
        <begin position="1"/>
        <end position="25"/>
    </location>
</feature>
<organism evidence="3 4">
    <name type="scientific">Armillaria borealis</name>
    <dbReference type="NCBI Taxonomy" id="47425"/>
    <lineage>
        <taxon>Eukaryota</taxon>
        <taxon>Fungi</taxon>
        <taxon>Dikarya</taxon>
        <taxon>Basidiomycota</taxon>
        <taxon>Agaricomycotina</taxon>
        <taxon>Agaricomycetes</taxon>
        <taxon>Agaricomycetidae</taxon>
        <taxon>Agaricales</taxon>
        <taxon>Marasmiineae</taxon>
        <taxon>Physalacriaceae</taxon>
        <taxon>Armillaria</taxon>
    </lineage>
</organism>
<feature type="compositionally biased region" description="Low complexity" evidence="1">
    <location>
        <begin position="172"/>
        <end position="194"/>
    </location>
</feature>
<feature type="compositionally biased region" description="Low complexity" evidence="1">
    <location>
        <begin position="139"/>
        <end position="162"/>
    </location>
</feature>
<keyword evidence="2" id="KW-0732">Signal</keyword>
<keyword evidence="4" id="KW-1185">Reference proteome</keyword>
<comment type="caution">
    <text evidence="3">The sequence shown here is derived from an EMBL/GenBank/DDBJ whole genome shotgun (WGS) entry which is preliminary data.</text>
</comment>
<accession>A0AA39J2L0</accession>
<feature type="compositionally biased region" description="Basic and acidic residues" evidence="1">
    <location>
        <begin position="63"/>
        <end position="83"/>
    </location>
</feature>
<gene>
    <name evidence="3" type="ORF">EV421DRAFT_2039707</name>
</gene>
<feature type="region of interest" description="Disordered" evidence="1">
    <location>
        <begin position="129"/>
        <end position="237"/>
    </location>
</feature>